<keyword evidence="3" id="KW-1185">Reference proteome</keyword>
<name>I7JV70_9LACO</name>
<feature type="compositionally biased region" description="Polar residues" evidence="1">
    <location>
        <begin position="34"/>
        <end position="44"/>
    </location>
</feature>
<organism evidence="2 3">
    <name type="scientific">Lactobacillus hominis DSM 23910 = CRBIP 24.179</name>
    <dbReference type="NCBI Taxonomy" id="1423758"/>
    <lineage>
        <taxon>Bacteria</taxon>
        <taxon>Bacillati</taxon>
        <taxon>Bacillota</taxon>
        <taxon>Bacilli</taxon>
        <taxon>Lactobacillales</taxon>
        <taxon>Lactobacillaceae</taxon>
        <taxon>Lactobacillus</taxon>
    </lineage>
</organism>
<evidence type="ECO:0000313" key="2">
    <source>
        <dbReference type="EMBL" id="CCI82321.1"/>
    </source>
</evidence>
<proteinExistence type="predicted"/>
<dbReference type="AlphaFoldDB" id="I7JV70"/>
<reference evidence="2 3" key="1">
    <citation type="submission" date="2012-06" db="EMBL/GenBank/DDBJ databases">
        <title>Draft Genome Sequence of Lactobacillus hominis Strain CRBIP 24.179T, isolated from human intestine.</title>
        <authorList>
            <person name="Cousin S."/>
            <person name="Ma L."/>
            <person name="Bizet C."/>
            <person name="Loux V."/>
            <person name="Bouchier C."/>
            <person name="Clermont D."/>
            <person name="Creno S."/>
        </authorList>
    </citation>
    <scope>NUCLEOTIDE SEQUENCE [LARGE SCALE GENOMIC DNA]</scope>
    <source>
        <strain evidence="3">CRBIP 24.179T</strain>
    </source>
</reference>
<evidence type="ECO:0000256" key="1">
    <source>
        <dbReference type="SAM" id="MobiDB-lite"/>
    </source>
</evidence>
<dbReference type="Proteomes" id="UP000009320">
    <property type="component" value="Unassembled WGS sequence"/>
</dbReference>
<gene>
    <name evidence="2" type="ORF">BN55_04295</name>
</gene>
<evidence type="ECO:0000313" key="3">
    <source>
        <dbReference type="Proteomes" id="UP000009320"/>
    </source>
</evidence>
<feature type="region of interest" description="Disordered" evidence="1">
    <location>
        <begin position="1"/>
        <end position="44"/>
    </location>
</feature>
<sequence length="44" mass="4946">MLTALIHLVRVTPQPQPKQDNSSAEEKHDDKTIDSTPETESTEK</sequence>
<feature type="compositionally biased region" description="Basic and acidic residues" evidence="1">
    <location>
        <begin position="24"/>
        <end position="33"/>
    </location>
</feature>
<dbReference type="EMBL" id="CAKE01000020">
    <property type="protein sequence ID" value="CCI82321.1"/>
    <property type="molecule type" value="Genomic_DNA"/>
</dbReference>
<protein>
    <submittedName>
        <fullName evidence="2">Uncharacterized protein</fullName>
    </submittedName>
</protein>
<comment type="caution">
    <text evidence="2">The sequence shown here is derived from an EMBL/GenBank/DDBJ whole genome shotgun (WGS) entry which is preliminary data.</text>
</comment>
<accession>I7JV70</accession>